<sequence>MEETQTALLPPLERSPFTQKTQELGESRLRKIVDNQELGPSFGRYIDHDLPWLVRDSHSYVYQLPSGKRRASIKSVDETKYIDAIQLLLNKKPYLLALCGNAIRSWLQLVDIDSYTIVKTIEISEPITKMLLCERRTDDSDNMDSDDFMTPHTTYICLGTTNGDVIMIEYNEERLLSNHCPTYKLHLVESTYDSSDFFSRFTDALPFFRVAYRYDGERCYVTCLYLMTTNTIIIGDSIGGVVLLRLESFVTTEIAHGGRDKREVLYMCHLQLLDDVWIQLRVITDNHPRSDEVTLYHIQKFPNQKYTSSRKASHTPGLLHSNGTWKARSAQSFVDLEEGSEEGSEGYTVATIVWQWMGKNDTSVMLETYDAGHDAKKLSVSNDVKPTYYENIVLNRPPSSDNDNDILAVRTHVVRSSKGHHKRATEPYCYHFSLLFSNACVDIKLEGRQQRILRILASVKSSIRWDRVKELVTSCIAVGLTSEKKLERDEDFLFKLLSIHWKNNQTSWICQTISELNREGNDNHYNSLIPDDPNEISIDSLPGYIIKWVRKNIEKIAQAVGDIQPIHEDNDTFKKYDGYFTRVMDLWSILCCLTQLAQTQDGHTQLQEDIVNIQKLAQYLEVTLWFRRDLAAHLYNCDRKYNERSEAAKQQKCSVLFEDLINSVKGMKVVINGDIRSLLAIFYDGSPNDMVEDKLDRFCGYFMIGKSVRKFITALHSLDIAWQRPSTIRGDHIRSALRQLIESCTAMTSLSENNANIHDIILPAVREPILFQVLRNLNVTGAHEECAWMFKSIQVRVQDYWQAELVIRILLASDQLPQALEMSKRYSKWTKEGSTLLEDTFDAAIRDKKTLSRVMQTALTEEEEEVLLKLLEQKGQRDFITIYMMSRGRWSELSNYNGPSSILQPIHSHLNRNSKKSFVVEDSVEVYDEPSTMEEEEEGVPSIVISSKRSGSHVPSTPLSTPSQRPSSAVRPILTGPKEKQKPRKSVGFRSPSSPAHPPSTPSQFQSNTPKVSQTIPRTPLDRMRDKQKKLQSPSGATLDRELVPASPSQMIRRGVRKTPLKRLTE</sequence>
<dbReference type="EMBL" id="MDYQ01000021">
    <property type="protein sequence ID" value="PRP87300.1"/>
    <property type="molecule type" value="Genomic_DNA"/>
</dbReference>
<keyword evidence="3" id="KW-1185">Reference proteome</keyword>
<organism evidence="2 3">
    <name type="scientific">Planoprotostelium fungivorum</name>
    <dbReference type="NCBI Taxonomy" id="1890364"/>
    <lineage>
        <taxon>Eukaryota</taxon>
        <taxon>Amoebozoa</taxon>
        <taxon>Evosea</taxon>
        <taxon>Variosea</taxon>
        <taxon>Cavosteliida</taxon>
        <taxon>Cavosteliaceae</taxon>
        <taxon>Planoprotostelium</taxon>
    </lineage>
</organism>
<proteinExistence type="predicted"/>
<evidence type="ECO:0000313" key="3">
    <source>
        <dbReference type="Proteomes" id="UP000241769"/>
    </source>
</evidence>
<dbReference type="AlphaFoldDB" id="A0A2P6NTQ2"/>
<feature type="compositionally biased region" description="Polar residues" evidence="1">
    <location>
        <begin position="947"/>
        <end position="967"/>
    </location>
</feature>
<feature type="compositionally biased region" description="Polar residues" evidence="1">
    <location>
        <begin position="1004"/>
        <end position="1017"/>
    </location>
</feature>
<evidence type="ECO:0000256" key="1">
    <source>
        <dbReference type="SAM" id="MobiDB-lite"/>
    </source>
</evidence>
<accession>A0A2P6NTQ2</accession>
<protein>
    <submittedName>
        <fullName evidence="2">Uncharacterized protein</fullName>
    </submittedName>
</protein>
<reference evidence="2 3" key="1">
    <citation type="journal article" date="2018" name="Genome Biol. Evol.">
        <title>Multiple Roots of Fruiting Body Formation in Amoebozoa.</title>
        <authorList>
            <person name="Hillmann F."/>
            <person name="Forbes G."/>
            <person name="Novohradska S."/>
            <person name="Ferling I."/>
            <person name="Riege K."/>
            <person name="Groth M."/>
            <person name="Westermann M."/>
            <person name="Marz M."/>
            <person name="Spaller T."/>
            <person name="Winckler T."/>
            <person name="Schaap P."/>
            <person name="Glockner G."/>
        </authorList>
    </citation>
    <scope>NUCLEOTIDE SEQUENCE [LARGE SCALE GENOMIC DNA]</scope>
    <source>
        <strain evidence="2 3">Jena</strain>
    </source>
</reference>
<comment type="caution">
    <text evidence="2">The sequence shown here is derived from an EMBL/GenBank/DDBJ whole genome shotgun (WGS) entry which is preliminary data.</text>
</comment>
<dbReference type="InParanoid" id="A0A2P6NTQ2"/>
<evidence type="ECO:0000313" key="2">
    <source>
        <dbReference type="EMBL" id="PRP87300.1"/>
    </source>
</evidence>
<feature type="compositionally biased region" description="Basic residues" evidence="1">
    <location>
        <begin position="1054"/>
        <end position="1066"/>
    </location>
</feature>
<name>A0A2P6NTQ2_9EUKA</name>
<dbReference type="Proteomes" id="UP000241769">
    <property type="component" value="Unassembled WGS sequence"/>
</dbReference>
<feature type="region of interest" description="Disordered" evidence="1">
    <location>
        <begin position="947"/>
        <end position="1066"/>
    </location>
</feature>
<gene>
    <name evidence="2" type="ORF">PROFUN_01562</name>
</gene>